<proteinExistence type="predicted"/>
<organism evidence="2 3">
    <name type="scientific">Lentinus tigrinus ALCF2SS1-6</name>
    <dbReference type="NCBI Taxonomy" id="1328759"/>
    <lineage>
        <taxon>Eukaryota</taxon>
        <taxon>Fungi</taxon>
        <taxon>Dikarya</taxon>
        <taxon>Basidiomycota</taxon>
        <taxon>Agaricomycotina</taxon>
        <taxon>Agaricomycetes</taxon>
        <taxon>Polyporales</taxon>
        <taxon>Polyporaceae</taxon>
        <taxon>Lentinus</taxon>
    </lineage>
</organism>
<evidence type="ECO:0000256" key="1">
    <source>
        <dbReference type="SAM" id="MobiDB-lite"/>
    </source>
</evidence>
<dbReference type="EMBL" id="ML122258">
    <property type="protein sequence ID" value="RPD62547.1"/>
    <property type="molecule type" value="Genomic_DNA"/>
</dbReference>
<evidence type="ECO:0000313" key="2">
    <source>
        <dbReference type="EMBL" id="RPD62547.1"/>
    </source>
</evidence>
<protein>
    <submittedName>
        <fullName evidence="2">Uncharacterized protein</fullName>
    </submittedName>
</protein>
<reference evidence="2" key="1">
    <citation type="journal article" date="2018" name="Genome Biol. Evol.">
        <title>Genomics and development of Lentinus tigrinus, a white-rot wood-decaying mushroom with dimorphic fruiting bodies.</title>
        <authorList>
            <person name="Wu B."/>
            <person name="Xu Z."/>
            <person name="Knudson A."/>
            <person name="Carlson A."/>
            <person name="Chen N."/>
            <person name="Kovaka S."/>
            <person name="LaButti K."/>
            <person name="Lipzen A."/>
            <person name="Pennachio C."/>
            <person name="Riley R."/>
            <person name="Schakwitz W."/>
            <person name="Umezawa K."/>
            <person name="Ohm R.A."/>
            <person name="Grigoriev I.V."/>
            <person name="Nagy L.G."/>
            <person name="Gibbons J."/>
            <person name="Hibbett D."/>
        </authorList>
    </citation>
    <scope>NUCLEOTIDE SEQUENCE [LARGE SCALE GENOMIC DNA]</scope>
    <source>
        <strain evidence="2">ALCF2SS1-6</strain>
    </source>
</reference>
<name>A0A5C2SH11_9APHY</name>
<gene>
    <name evidence="2" type="ORF">L227DRAFT_573104</name>
</gene>
<dbReference type="AlphaFoldDB" id="A0A5C2SH11"/>
<keyword evidence="3" id="KW-1185">Reference proteome</keyword>
<accession>A0A5C2SH11</accession>
<sequence>MGSSPRPLDFVSRAIALLSSSPALRTYRLRLLSVLAPVSCRSLNSSSPRTAPSSQPTNHSPPCSMFSHCLSRSHMLLSPPTSHFSSFSRVPLRVRKVLRLPDPVPSRPPAFGADDHDRRTRNARIHTI</sequence>
<evidence type="ECO:0000313" key="3">
    <source>
        <dbReference type="Proteomes" id="UP000313359"/>
    </source>
</evidence>
<feature type="region of interest" description="Disordered" evidence="1">
    <location>
        <begin position="101"/>
        <end position="128"/>
    </location>
</feature>
<feature type="region of interest" description="Disordered" evidence="1">
    <location>
        <begin position="41"/>
        <end position="61"/>
    </location>
</feature>
<dbReference type="Proteomes" id="UP000313359">
    <property type="component" value="Unassembled WGS sequence"/>
</dbReference>